<gene>
    <name evidence="1" type="ORF">EJB05_14933</name>
</gene>
<sequence>MKCPNAQAMTGATQIATRDLML</sequence>
<dbReference type="Proteomes" id="UP000324897">
    <property type="component" value="Chromosome 4"/>
</dbReference>
<feature type="non-terminal residue" evidence="1">
    <location>
        <position position="22"/>
    </location>
</feature>
<proteinExistence type="predicted"/>
<protein>
    <submittedName>
        <fullName evidence="1">Uncharacterized protein</fullName>
    </submittedName>
</protein>
<evidence type="ECO:0000313" key="2">
    <source>
        <dbReference type="Proteomes" id="UP000324897"/>
    </source>
</evidence>
<accession>A0A5J9W0H1</accession>
<dbReference type="Gramene" id="TVU41417">
    <property type="protein sequence ID" value="TVU41417"/>
    <property type="gene ID" value="EJB05_14933"/>
</dbReference>
<comment type="caution">
    <text evidence="1">The sequence shown here is derived from an EMBL/GenBank/DDBJ whole genome shotgun (WGS) entry which is preliminary data.</text>
</comment>
<keyword evidence="2" id="KW-1185">Reference proteome</keyword>
<dbReference type="AlphaFoldDB" id="A0A5J9W0H1"/>
<name>A0A5J9W0H1_9POAL</name>
<organism evidence="1 2">
    <name type="scientific">Eragrostis curvula</name>
    <name type="common">weeping love grass</name>
    <dbReference type="NCBI Taxonomy" id="38414"/>
    <lineage>
        <taxon>Eukaryota</taxon>
        <taxon>Viridiplantae</taxon>
        <taxon>Streptophyta</taxon>
        <taxon>Embryophyta</taxon>
        <taxon>Tracheophyta</taxon>
        <taxon>Spermatophyta</taxon>
        <taxon>Magnoliopsida</taxon>
        <taxon>Liliopsida</taxon>
        <taxon>Poales</taxon>
        <taxon>Poaceae</taxon>
        <taxon>PACMAD clade</taxon>
        <taxon>Chloridoideae</taxon>
        <taxon>Eragrostideae</taxon>
        <taxon>Eragrostidinae</taxon>
        <taxon>Eragrostis</taxon>
    </lineage>
</organism>
<evidence type="ECO:0000313" key="1">
    <source>
        <dbReference type="EMBL" id="TVU41417.1"/>
    </source>
</evidence>
<reference evidence="1 2" key="1">
    <citation type="journal article" date="2019" name="Sci. Rep.">
        <title>A high-quality genome of Eragrostis curvula grass provides insights into Poaceae evolution and supports new strategies to enhance forage quality.</title>
        <authorList>
            <person name="Carballo J."/>
            <person name="Santos B.A.C.M."/>
            <person name="Zappacosta D."/>
            <person name="Garbus I."/>
            <person name="Selva J.P."/>
            <person name="Gallo C.A."/>
            <person name="Diaz A."/>
            <person name="Albertini E."/>
            <person name="Caccamo M."/>
            <person name="Echenique V."/>
        </authorList>
    </citation>
    <scope>NUCLEOTIDE SEQUENCE [LARGE SCALE GENOMIC DNA]</scope>
    <source>
        <strain evidence="2">cv. Victoria</strain>
        <tissue evidence="1">Leaf</tissue>
    </source>
</reference>
<dbReference type="EMBL" id="RWGY01000007">
    <property type="protein sequence ID" value="TVU41417.1"/>
    <property type="molecule type" value="Genomic_DNA"/>
</dbReference>